<accession>A0A1W6LL77</accession>
<feature type="chain" id="PRO_5013366271" evidence="5">
    <location>
        <begin position="27"/>
        <end position="286"/>
    </location>
</feature>
<dbReference type="SUPFAM" id="SSF53807">
    <property type="entry name" value="Helical backbone' metal receptor"/>
    <property type="match status" value="1"/>
</dbReference>
<dbReference type="OrthoDB" id="5456598at2"/>
<evidence type="ECO:0000256" key="5">
    <source>
        <dbReference type="SAM" id="SignalP"/>
    </source>
</evidence>
<keyword evidence="2" id="KW-0813">Transport</keyword>
<dbReference type="InterPro" id="IPR050492">
    <property type="entry name" value="Bact_metal-bind_prot9"/>
</dbReference>
<evidence type="ECO:0000313" key="7">
    <source>
        <dbReference type="Proteomes" id="UP000193334"/>
    </source>
</evidence>
<evidence type="ECO:0000256" key="3">
    <source>
        <dbReference type="ARBA" id="ARBA00022723"/>
    </source>
</evidence>
<sequence precursor="true">MTISAHSKIRLTAVLLAAAAILSALLSGCGSKEQQKEKRAAKYASANSYLSSALSHITGEPEGIVNLVPPGMCPGHFDISPSQVKELFNCRILFLFDFQGNIEDSVQRISQRGLKLKKLKAQGGMCLPKTYENIISQLCRLLAEDSPETAEMYKLRKTKISEQIEKFSADTLNSFKEAGLQGKRVICSEHQEAFCKWLGLDVIASFSGRDTVTPAQINECLKSAEGRQIDFVIANRQEGTKLAEAIAERVGARTAVFSNFPSPDAGGLSYFAMVENNIRSITEAGK</sequence>
<dbReference type="GO" id="GO:0046872">
    <property type="term" value="F:metal ion binding"/>
    <property type="evidence" value="ECO:0007669"/>
    <property type="project" value="UniProtKB-KW"/>
</dbReference>
<comment type="subcellular location">
    <subcellularLocation>
        <location evidence="1">Cell envelope</location>
    </subcellularLocation>
</comment>
<dbReference type="STRING" id="1941349.STSP1_00888"/>
<keyword evidence="4 5" id="KW-0732">Signal</keyword>
<dbReference type="EMBL" id="CP021023">
    <property type="protein sequence ID" value="ARN56506.1"/>
    <property type="molecule type" value="Genomic_DNA"/>
</dbReference>
<evidence type="ECO:0000256" key="1">
    <source>
        <dbReference type="ARBA" id="ARBA00004196"/>
    </source>
</evidence>
<protein>
    <submittedName>
        <fullName evidence="6">ABC-type Zn2+ transport system, periplasmic component/surface adhesin</fullName>
    </submittedName>
</protein>
<dbReference type="Proteomes" id="UP000193334">
    <property type="component" value="Chromosome"/>
</dbReference>
<name>A0A1W6LL77_9BACT</name>
<keyword evidence="7" id="KW-1185">Reference proteome</keyword>
<evidence type="ECO:0000256" key="4">
    <source>
        <dbReference type="ARBA" id="ARBA00022729"/>
    </source>
</evidence>
<evidence type="ECO:0000256" key="2">
    <source>
        <dbReference type="ARBA" id="ARBA00022448"/>
    </source>
</evidence>
<organism evidence="6 7">
    <name type="scientific">Sedimentisphaera salicampi</name>
    <dbReference type="NCBI Taxonomy" id="1941349"/>
    <lineage>
        <taxon>Bacteria</taxon>
        <taxon>Pseudomonadati</taxon>
        <taxon>Planctomycetota</taxon>
        <taxon>Phycisphaerae</taxon>
        <taxon>Sedimentisphaerales</taxon>
        <taxon>Sedimentisphaeraceae</taxon>
        <taxon>Sedimentisphaera</taxon>
    </lineage>
</organism>
<keyword evidence="3" id="KW-0479">Metal-binding</keyword>
<dbReference type="InterPro" id="IPR006127">
    <property type="entry name" value="ZnuA-like"/>
</dbReference>
<dbReference type="KEGG" id="pbp:STSP1_00888"/>
<dbReference type="PANTHER" id="PTHR42953">
    <property type="entry name" value="HIGH-AFFINITY ZINC UPTAKE SYSTEM PROTEIN ZNUA-RELATED"/>
    <property type="match status" value="1"/>
</dbReference>
<dbReference type="GO" id="GO:0030313">
    <property type="term" value="C:cell envelope"/>
    <property type="evidence" value="ECO:0007669"/>
    <property type="project" value="UniProtKB-SubCell"/>
</dbReference>
<dbReference type="Gene3D" id="3.40.50.1980">
    <property type="entry name" value="Nitrogenase molybdenum iron protein domain"/>
    <property type="match status" value="1"/>
</dbReference>
<dbReference type="AlphaFoldDB" id="A0A1W6LL77"/>
<dbReference type="GO" id="GO:0030001">
    <property type="term" value="P:metal ion transport"/>
    <property type="evidence" value="ECO:0007669"/>
    <property type="project" value="InterPro"/>
</dbReference>
<reference evidence="7" key="1">
    <citation type="submission" date="2017-04" db="EMBL/GenBank/DDBJ databases">
        <title>Comparative genomics and description of representatives of a novel lineage of planctomycetes thriving in anoxic sediments.</title>
        <authorList>
            <person name="Spring S."/>
            <person name="Bunk B."/>
            <person name="Sproer C."/>
        </authorList>
    </citation>
    <scope>NUCLEOTIDE SEQUENCE [LARGE SCALE GENOMIC DNA]</scope>
    <source>
        <strain evidence="7">ST-PulAB-D4</strain>
    </source>
</reference>
<feature type="signal peptide" evidence="5">
    <location>
        <begin position="1"/>
        <end position="26"/>
    </location>
</feature>
<evidence type="ECO:0000313" key="6">
    <source>
        <dbReference type="EMBL" id="ARN56506.1"/>
    </source>
</evidence>
<gene>
    <name evidence="6" type="ORF">STSP1_00888</name>
</gene>
<proteinExistence type="predicted"/>
<dbReference type="RefSeq" id="WP_085755195.1">
    <property type="nucleotide sequence ID" value="NZ_CP021023.1"/>
</dbReference>
<dbReference type="PANTHER" id="PTHR42953:SF1">
    <property type="entry name" value="METAL-BINDING PROTEIN HI_0362-RELATED"/>
    <property type="match status" value="1"/>
</dbReference>
<dbReference type="Pfam" id="PF01297">
    <property type="entry name" value="ZnuA"/>
    <property type="match status" value="1"/>
</dbReference>